<dbReference type="InterPro" id="IPR048972">
    <property type="entry name" value="PMI1_PMIR1-2_C"/>
</dbReference>
<feature type="region of interest" description="Disordered" evidence="1">
    <location>
        <begin position="323"/>
        <end position="356"/>
    </location>
</feature>
<dbReference type="Proteomes" id="UP001189624">
    <property type="component" value="Chromosome 8"/>
</dbReference>
<dbReference type="EMBL" id="OY731405">
    <property type="protein sequence ID" value="CAJ1972930.1"/>
    <property type="molecule type" value="Genomic_DNA"/>
</dbReference>
<name>A0AA86T2G1_9FABA</name>
<evidence type="ECO:0000313" key="3">
    <source>
        <dbReference type="EMBL" id="CAJ1972930.1"/>
    </source>
</evidence>
<dbReference type="PANTHER" id="PTHR33414">
    <property type="entry name" value="PROTEIN PLASTID MOVEMENT IMPAIRED 1-RELATED 1"/>
    <property type="match status" value="1"/>
</dbReference>
<dbReference type="Pfam" id="PF10358">
    <property type="entry name" value="NT-C2"/>
    <property type="match status" value="1"/>
</dbReference>
<gene>
    <name evidence="3" type="ORF">AYBTSS11_LOCUS24987</name>
</gene>
<reference evidence="3" key="1">
    <citation type="submission" date="2023-10" db="EMBL/GenBank/DDBJ databases">
        <authorList>
            <person name="Domelevo Entfellner J.-B."/>
        </authorList>
    </citation>
    <scope>NUCLEOTIDE SEQUENCE</scope>
</reference>
<dbReference type="InterPro" id="IPR039614">
    <property type="entry name" value="PMI1-like"/>
</dbReference>
<feature type="domain" description="C2 NT-type" evidence="2">
    <location>
        <begin position="99"/>
        <end position="247"/>
    </location>
</feature>
<protein>
    <recommendedName>
        <fullName evidence="2">C2 NT-type domain-containing protein</fullName>
    </recommendedName>
</protein>
<evidence type="ECO:0000313" key="4">
    <source>
        <dbReference type="Proteomes" id="UP001189624"/>
    </source>
</evidence>
<dbReference type="AlphaFoldDB" id="A0AA86T2G1"/>
<feature type="compositionally biased region" description="Polar residues" evidence="1">
    <location>
        <begin position="341"/>
        <end position="351"/>
    </location>
</feature>
<evidence type="ECO:0000259" key="2">
    <source>
        <dbReference type="PROSITE" id="PS51840"/>
    </source>
</evidence>
<keyword evidence="4" id="KW-1185">Reference proteome</keyword>
<sequence>MMMKSKFECGNQDANVDDGEINWNNGQLLLQDIQEISKALYAPSRPSFSSVRNRSKSAGKAQLSKSQVALTPGFLKDDPLPKDKKLSSAWNWKKPLKALTHIGDQKIKCCFNLHVHSIEGLPLSFDGIRLCVLWKRKSNILQTRPSRVLQGVVEFNETLSHGCSVYVSRAVSAHSMKYESKRFLIYASIVEAPEHDIGNHQVDLTRLLPLSLAELGGNRSSGKWSTSFRLSGKAVGASLNVSFSYQIMKDELMQFGGDNLNVLDLINLKPGRPSSTSSVMDFGLVPFHSDNLILSPEALMNSGSSLSRSISFLYQKLDEGNIHNSERADTEQFGPLKSHVTESVSPQQSNQHEPDDAEFSIIEHVETLEGDPLKIEGDPLKIDQSGNQTVDLSTVEIINVDDIIKDDDIFVDKNTSLDSMDKICAGCVNGTMADDSKHKCSSSSVTITCIKDGDILPETSEFLERELYPDVKSNYKSRRITQKSSSLDFITESIANDFLNMLSYESGSFGSSFDCDPQSPREKLLRQFEKEALASGNFTFDFNANDEELGTETLGHSYGDYTVDSDLSLLIQAAEEEHARENQLLMQRRKAKILEDLETDSLMQLWGLNERDFENSLGTFSGGFGSPIELPNEESSMLPSIGLGLGSFVQITGGGFLKSMSPSLFRNAKNCGNLIAQASNSVVLPAKMGTDILDILLHVASDGINELCDHIHILFPLQDINGKSIEHIACEATTNIGTPGRQRSCQHDLFDEFPSNDLTDEGMSLDTVSLEAIAPMAVNKIEELLIEGLRIQSCTLYEEAPSYIRPQHAKTPSIGSRRANWKGFATSEKAAKMKLEDGGEIGHDDRGLMGLSITLDKWLRLDSGIIEEDQNSENILKILQVHHSKIRELHGELKNEMDQVKTYGRQHGLLGNHLTVAFMIQLRNPLRNYEPVGAPMLVLTQVERVHIHAMQQEGSNFLDKREKEIENETLLNKTSSERLEDTNTDNESPRFRFKIKEIHLSGVFAKAGSRQLWGTATQQQSGIRWLFGSGMAGTVKHSTSSSKAIILSSPLFTKKVLNEDILWSISCVNSFTRTNSKELPAKNVHIRNPDIIFPS</sequence>
<dbReference type="InterPro" id="IPR019448">
    <property type="entry name" value="NT-C2"/>
</dbReference>
<dbReference type="Pfam" id="PF21745">
    <property type="entry name" value="PMI1_PMIR1-2_C"/>
    <property type="match status" value="2"/>
</dbReference>
<dbReference type="PROSITE" id="PS51840">
    <property type="entry name" value="C2_NT"/>
    <property type="match status" value="1"/>
</dbReference>
<evidence type="ECO:0000256" key="1">
    <source>
        <dbReference type="SAM" id="MobiDB-lite"/>
    </source>
</evidence>
<organism evidence="3 4">
    <name type="scientific">Sphenostylis stenocarpa</name>
    <dbReference type="NCBI Taxonomy" id="92480"/>
    <lineage>
        <taxon>Eukaryota</taxon>
        <taxon>Viridiplantae</taxon>
        <taxon>Streptophyta</taxon>
        <taxon>Embryophyta</taxon>
        <taxon>Tracheophyta</taxon>
        <taxon>Spermatophyta</taxon>
        <taxon>Magnoliopsida</taxon>
        <taxon>eudicotyledons</taxon>
        <taxon>Gunneridae</taxon>
        <taxon>Pentapetalae</taxon>
        <taxon>rosids</taxon>
        <taxon>fabids</taxon>
        <taxon>Fabales</taxon>
        <taxon>Fabaceae</taxon>
        <taxon>Papilionoideae</taxon>
        <taxon>50 kb inversion clade</taxon>
        <taxon>NPAAA clade</taxon>
        <taxon>indigoferoid/millettioid clade</taxon>
        <taxon>Phaseoleae</taxon>
        <taxon>Sphenostylis</taxon>
    </lineage>
</organism>
<dbReference type="Gramene" id="rna-AYBTSS11_LOCUS24987">
    <property type="protein sequence ID" value="CAJ1972930.1"/>
    <property type="gene ID" value="gene-AYBTSS11_LOCUS24987"/>
</dbReference>
<proteinExistence type="predicted"/>
<accession>A0AA86T2G1</accession>
<dbReference type="PANTHER" id="PTHR33414:SF10">
    <property type="entry name" value="PROTEIN PLASTID MOVEMENT IMPAIRED 1-RELATED 2"/>
    <property type="match status" value="1"/>
</dbReference>
<feature type="region of interest" description="Disordered" evidence="1">
    <location>
        <begin position="45"/>
        <end position="64"/>
    </location>
</feature>